<reference evidence="3" key="1">
    <citation type="submission" date="2021-01" db="EMBL/GenBank/DDBJ databases">
        <authorList>
            <consortium name="Aspergillus chevalieri M1 genome sequencing consortium"/>
            <person name="Kazuki M."/>
            <person name="Futagami T."/>
        </authorList>
    </citation>
    <scope>NUCLEOTIDE SEQUENCE</scope>
    <source>
        <strain evidence="3">M1</strain>
    </source>
</reference>
<dbReference type="RefSeq" id="XP_043138816.1">
    <property type="nucleotide sequence ID" value="XM_043281326.1"/>
</dbReference>
<evidence type="ECO:0000256" key="2">
    <source>
        <dbReference type="SAM" id="Phobius"/>
    </source>
</evidence>
<reference evidence="3" key="2">
    <citation type="submission" date="2021-02" db="EMBL/GenBank/DDBJ databases">
        <title>Aspergillus chevalieri M1 genome sequence.</title>
        <authorList>
            <person name="Kadooka C."/>
            <person name="Mori K."/>
            <person name="Futagami T."/>
        </authorList>
    </citation>
    <scope>NUCLEOTIDE SEQUENCE</scope>
    <source>
        <strain evidence="3">M1</strain>
    </source>
</reference>
<name>A0A7R7VUF0_ASPCH</name>
<dbReference type="Gene3D" id="3.30.40.10">
    <property type="entry name" value="Zinc/RING finger domain, C3HC4 (zinc finger)"/>
    <property type="match status" value="1"/>
</dbReference>
<keyword evidence="2" id="KW-1133">Transmembrane helix</keyword>
<organism evidence="3 4">
    <name type="scientific">Aspergillus chevalieri</name>
    <name type="common">Eurotium chevalieri</name>
    <dbReference type="NCBI Taxonomy" id="182096"/>
    <lineage>
        <taxon>Eukaryota</taxon>
        <taxon>Fungi</taxon>
        <taxon>Dikarya</taxon>
        <taxon>Ascomycota</taxon>
        <taxon>Pezizomycotina</taxon>
        <taxon>Eurotiomycetes</taxon>
        <taxon>Eurotiomycetidae</taxon>
        <taxon>Eurotiales</taxon>
        <taxon>Aspergillaceae</taxon>
        <taxon>Aspergillus</taxon>
        <taxon>Aspergillus subgen. Aspergillus</taxon>
    </lineage>
</organism>
<evidence type="ECO:0008006" key="5">
    <source>
        <dbReference type="Google" id="ProtNLM"/>
    </source>
</evidence>
<feature type="transmembrane region" description="Helical" evidence="2">
    <location>
        <begin position="183"/>
        <end position="204"/>
    </location>
</feature>
<feature type="region of interest" description="Disordered" evidence="1">
    <location>
        <begin position="698"/>
        <end position="723"/>
    </location>
</feature>
<sequence length="980" mass="107712">MAGIQDTAIMPNIPPAATASLAAAHNLANNASNVTTTRSLLSSSRDLLSVPFRAIYRADTYAFSTLPSQVAKLVGLQSMAAQLMDDTTASGGAPGGETVARAAAETVVGESTAGAAAAAAAAGQESGFYIADFFHTLRRLSGFFSYLTSRWSLACFTVALVLNRITIYASTRRHLHLQWDRRLALRIIPIVLFVSQIVSLLRALRCQTSPDYSLIRYGSPGKGMALDHAGGGGFLYSLSSKLLPWESDQGSCSAVNMGTPINASEIPYGSFALLWPVFLRLCLSHFVETLSCALQGRAVVTEAGMSIFEHSLAFAEAESIISQSIGLGIFGLHKHGRDDTSVSASAAAAEGGRASLHVLTRAQVLERMNVSPELLLIALISCCNSLTSNLLDVIGKQSRYRLVHTAFWGLCFMAAMVLGLLGNPLGHEAGFMKFPTVCIVGFVPHLLILFGILSCVVIYGLALIITAFSLPLDTPQPVSLRERLQLAHENMQGASQIRSIRFNRHEDFYTTLLRIGYTALTAASEAVFLNEGGGVVARKMTWLEEDRLAEIEASRGRSSAQKSWNSYDTAFKGMENVNFDLPERPLEWESGYGREKKVEPPKNGSRPVRSPADPGGVGAFRGATRAYHVLSFFRAIFHLLVRWMAYGINALLDRLGIHARPQWLKARSRKKGSRTGHDKSVEPLDFWILTDDGELELPEDSEFDVENEMRKRERTNAADWGQPDERRLDERLYDWWKAGGSWGNQDQSPDYNPPETDDLDDTTSVMSMSTNASDSEWENESDGRRTPTQADPFPDSFSREGTPQPDALMDIRSLARLLDPRDRASREEARILAAHLSADRGGRIMTRRQFQRELEREKARILLSARLPQLASVQTSNDKRKPTPDEESEMLENLILSRRAESFTPNTEPNGQSWETGASGLGPDGPPCVVCQTSPRSIIAWPCRCLCVCEECRVSLAMNNFGSCVTCRQEVAGFMRLWVP</sequence>
<protein>
    <recommendedName>
        <fullName evidence="5">Ubiquitin-protein ligase</fullName>
    </recommendedName>
</protein>
<accession>A0A7R7VUF0</accession>
<dbReference type="KEGG" id="ache:ACHE_60180A"/>
<dbReference type="Proteomes" id="UP000637239">
    <property type="component" value="Chromosome 6"/>
</dbReference>
<dbReference type="GeneID" id="66984652"/>
<dbReference type="PANTHER" id="PTHR22696:SF1">
    <property type="entry name" value="E3 UBIQUITIN-PROTEIN LIGASE RNF26"/>
    <property type="match status" value="1"/>
</dbReference>
<feature type="compositionally biased region" description="Basic and acidic residues" evidence="1">
    <location>
        <begin position="590"/>
        <end position="600"/>
    </location>
</feature>
<keyword evidence="2" id="KW-0472">Membrane</keyword>
<dbReference type="EMBL" id="AP024421">
    <property type="protein sequence ID" value="BCR90294.1"/>
    <property type="molecule type" value="Genomic_DNA"/>
</dbReference>
<feature type="region of interest" description="Disordered" evidence="1">
    <location>
        <begin position="743"/>
        <end position="806"/>
    </location>
</feature>
<gene>
    <name evidence="3" type="ORF">ACHE_60180A</name>
</gene>
<keyword evidence="2" id="KW-0812">Transmembrane</keyword>
<evidence type="ECO:0000313" key="3">
    <source>
        <dbReference type="EMBL" id="BCR90294.1"/>
    </source>
</evidence>
<feature type="transmembrane region" description="Helical" evidence="2">
    <location>
        <begin position="446"/>
        <end position="472"/>
    </location>
</feature>
<feature type="compositionally biased region" description="Polar residues" evidence="1">
    <location>
        <begin position="762"/>
        <end position="774"/>
    </location>
</feature>
<feature type="transmembrane region" description="Helical" evidence="2">
    <location>
        <begin position="406"/>
        <end position="426"/>
    </location>
</feature>
<evidence type="ECO:0000313" key="4">
    <source>
        <dbReference type="Proteomes" id="UP000637239"/>
    </source>
</evidence>
<evidence type="ECO:0000256" key="1">
    <source>
        <dbReference type="SAM" id="MobiDB-lite"/>
    </source>
</evidence>
<dbReference type="GO" id="GO:0061630">
    <property type="term" value="F:ubiquitin protein ligase activity"/>
    <property type="evidence" value="ECO:0007669"/>
    <property type="project" value="TreeGrafter"/>
</dbReference>
<dbReference type="PANTHER" id="PTHR22696">
    <property type="entry name" value="E3 UBIQUITIN-PROTEIN LIGASE RNF26"/>
    <property type="match status" value="1"/>
</dbReference>
<keyword evidence="4" id="KW-1185">Reference proteome</keyword>
<dbReference type="GO" id="GO:0016567">
    <property type="term" value="P:protein ubiquitination"/>
    <property type="evidence" value="ECO:0007669"/>
    <property type="project" value="TreeGrafter"/>
</dbReference>
<feature type="compositionally biased region" description="Basic and acidic residues" evidence="1">
    <location>
        <begin position="707"/>
        <end position="716"/>
    </location>
</feature>
<dbReference type="AlphaFoldDB" id="A0A7R7VUF0"/>
<dbReference type="GO" id="GO:0006511">
    <property type="term" value="P:ubiquitin-dependent protein catabolic process"/>
    <property type="evidence" value="ECO:0007669"/>
    <property type="project" value="TreeGrafter"/>
</dbReference>
<feature type="region of interest" description="Disordered" evidence="1">
    <location>
        <begin position="590"/>
        <end position="615"/>
    </location>
</feature>
<feature type="transmembrane region" description="Helical" evidence="2">
    <location>
        <begin position="143"/>
        <end position="162"/>
    </location>
</feature>
<proteinExistence type="predicted"/>
<dbReference type="Pfam" id="PF13920">
    <property type="entry name" value="zf-C3HC4_3"/>
    <property type="match status" value="1"/>
</dbReference>
<dbReference type="InterPro" id="IPR013083">
    <property type="entry name" value="Znf_RING/FYVE/PHD"/>
</dbReference>